<gene>
    <name evidence="4" type="ORF">CJD38_17530</name>
</gene>
<dbReference type="InterPro" id="IPR045351">
    <property type="entry name" value="DUF6531"/>
</dbReference>
<dbReference type="InterPro" id="IPR031325">
    <property type="entry name" value="RHS_repeat"/>
</dbReference>
<dbReference type="EMBL" id="QANS01000008">
    <property type="protein sequence ID" value="PTU29150.1"/>
    <property type="molecule type" value="Genomic_DNA"/>
</dbReference>
<evidence type="ECO:0000256" key="1">
    <source>
        <dbReference type="ARBA" id="ARBA00022737"/>
    </source>
</evidence>
<dbReference type="NCBIfam" id="TIGR01643">
    <property type="entry name" value="YD_repeat_2x"/>
    <property type="match status" value="2"/>
</dbReference>
<feature type="domain" description="Teneurin-like YD-shell" evidence="3">
    <location>
        <begin position="1001"/>
        <end position="1282"/>
    </location>
</feature>
<proteinExistence type="predicted"/>
<dbReference type="PRINTS" id="PR00394">
    <property type="entry name" value="RHSPROTEIN"/>
</dbReference>
<evidence type="ECO:0000313" key="5">
    <source>
        <dbReference type="Proteomes" id="UP000244248"/>
    </source>
</evidence>
<evidence type="ECO:0000259" key="3">
    <source>
        <dbReference type="Pfam" id="PF25023"/>
    </source>
</evidence>
<dbReference type="PANTHER" id="PTHR32305:SF15">
    <property type="entry name" value="PROTEIN RHSA-RELATED"/>
    <property type="match status" value="1"/>
</dbReference>
<accession>A0A2T5MBN4</accession>
<sequence>MHFDQTNAVQHKAGAIRFSGMGLVALLFVAMLLTLPNAAIADWTAVVPNGQTSPTFGSAVEACKYSHDQFYGGSGSEMSSFNFQHSNTNGRVISASCSFKWINQGQATLPGYANLTCSSGMKASPSGPGGCAPLRQDDSGPPACNVKAGNPINVISGNKSETVSEFTTRGTFLLKLERHYDSQWSAVSRLGAGWRTNFDRRFLYGELFYVRIVLGDGREAIFSAGPASTWVPAYIDTAGNLINTRTDVRWTLVKNSAGWIFTDNDGTVETYNTARQLISIAYRGGYTQTLAYDSKGNNISVTDNFNRQILFTYSNYGLLASVTAPDGKVYQYEYLDQSPKSSGGVAASISVPSETTTLSKVTYPVNNGSTAPYITYQYEDTTNLTALTGITDERGIRFATWTYDAQGHATSSQHAGGVEYTNIQYDFTGNTRTVTNAAGKQTLYTLASKQGVLKRVASIQGQASTNCIAGNTQYGYDSKGFVNQQIDAENRTTTWTNDSAGNPLTKTEASGTALARTTAMTWLSSYRSPTQIVRPGLTIDLTYDSAGRLTQRKETDTTTQSTPYSTNGQTRIWTFGYNVAGLLTTVDGPLAGTSDTTTYGYNASGFLASVTNALNQTTQVTLVNSLGQPLTMIDPNNVTTNFSYDARGHLTQIVVEPGALQAVTSFTYDAAEQVISATEPNGANLSFEYDGAKRLSAIQNNSGERIEYTRNSLGGITNTNIRNSSGSIVKVASKTFDELNRVLSEIGANTQVTMYGYDRTDNVNVRTDAASNNFYSGYDALNRLVSETGPMLYAVSYGYDAQDQVTTVTDPQGHITRYYYNGFGDLIGTVSPDAGTTINTYDNRGLLVTQTKSTGIMSSRTYDVLGRLISITYPNSSDNIYYYYDGTNTSPVPPNSIGRLSGVKDQSGTAAYGYYPGGQQQCELKTAFGISYLSCYAYDLSGNVNDVLYRGSYLTYVRNSMGQVTSVNVKIGGVTKPLASSIQYIPFGRWSQMTLPNGITTTRSFDQDYRITSIGSTGVLSRSYSFDNRDNILSITDGINSQNSQTFSYDTLGHLTSAFGAYGSLAYTYNASGDRLTGGLSMTPSTYTYQSGSHRLATVSGPNAHSYTYDGSGNVIADGALSYSYTSEGRLFAASSTGMPIYFYDGFGRRAAKYVTGPGASVYTRMPDGKLMEETDGAGNVTKEYFYLEDEPLAMYSPAAGVTADIYYYTNDHLATPQVLTNATGAVSWSANYQPFGAASVTTASVSNNLRFPGQYLDAETGFHQNGFRDYEPSLGRYIESDPIGLLGGINTYAYVDGNPLSFTDPEGLAKGGKNNIGTEGLTKQSDRGDVEEALKDAIKNKQAERIKKLRGLLKVIKRGGTMGLLISADDLLKAACNAGDQLSCDTYCSLNPGDCTGRFCPNL</sequence>
<organism evidence="4 5">
    <name type="scientific">Stenotrophobium rhamnosiphilum</name>
    <dbReference type="NCBI Taxonomy" id="2029166"/>
    <lineage>
        <taxon>Bacteria</taxon>
        <taxon>Pseudomonadati</taxon>
        <taxon>Pseudomonadota</taxon>
        <taxon>Gammaproteobacteria</taxon>
        <taxon>Nevskiales</taxon>
        <taxon>Nevskiaceae</taxon>
        <taxon>Stenotrophobium</taxon>
    </lineage>
</organism>
<evidence type="ECO:0008006" key="6">
    <source>
        <dbReference type="Google" id="ProtNLM"/>
    </source>
</evidence>
<protein>
    <recommendedName>
        <fullName evidence="6">RHS repeat protein</fullName>
    </recommendedName>
</protein>
<dbReference type="InterPro" id="IPR022385">
    <property type="entry name" value="Rhs_assc_core"/>
</dbReference>
<name>A0A2T5MBN4_9GAMM</name>
<dbReference type="NCBIfam" id="TIGR03696">
    <property type="entry name" value="Rhs_assc_core"/>
    <property type="match status" value="1"/>
</dbReference>
<dbReference type="OrthoDB" id="9816400at2"/>
<dbReference type="Pfam" id="PF20148">
    <property type="entry name" value="DUF6531"/>
    <property type="match status" value="1"/>
</dbReference>
<dbReference type="Gene3D" id="2.180.10.10">
    <property type="entry name" value="RHS repeat-associated core"/>
    <property type="match status" value="2"/>
</dbReference>
<dbReference type="Pfam" id="PF05593">
    <property type="entry name" value="RHS_repeat"/>
    <property type="match status" value="2"/>
</dbReference>
<evidence type="ECO:0000259" key="2">
    <source>
        <dbReference type="Pfam" id="PF20148"/>
    </source>
</evidence>
<reference evidence="4 5" key="1">
    <citation type="submission" date="2018-04" db="EMBL/GenBank/DDBJ databases">
        <title>Novel species isolated from glacier.</title>
        <authorList>
            <person name="Liu Q."/>
            <person name="Xin Y.-H."/>
        </authorList>
    </citation>
    <scope>NUCLEOTIDE SEQUENCE [LARGE SCALE GENOMIC DNA]</scope>
    <source>
        <strain evidence="4 5">GT1R17</strain>
    </source>
</reference>
<dbReference type="InterPro" id="IPR050708">
    <property type="entry name" value="T6SS_VgrG/RHS"/>
</dbReference>
<feature type="domain" description="DUF6531" evidence="2">
    <location>
        <begin position="149"/>
        <end position="222"/>
    </location>
</feature>
<feature type="domain" description="Teneurin-like YD-shell" evidence="3">
    <location>
        <begin position="537"/>
        <end position="707"/>
    </location>
</feature>
<dbReference type="RefSeq" id="WP_107941683.1">
    <property type="nucleotide sequence ID" value="NZ_QANS01000008.1"/>
</dbReference>
<comment type="caution">
    <text evidence="4">The sequence shown here is derived from an EMBL/GenBank/DDBJ whole genome shotgun (WGS) entry which is preliminary data.</text>
</comment>
<evidence type="ECO:0000313" key="4">
    <source>
        <dbReference type="EMBL" id="PTU29150.1"/>
    </source>
</evidence>
<keyword evidence="1" id="KW-0677">Repeat</keyword>
<dbReference type="InterPro" id="IPR006530">
    <property type="entry name" value="YD"/>
</dbReference>
<keyword evidence="5" id="KW-1185">Reference proteome</keyword>
<dbReference type="Proteomes" id="UP000244248">
    <property type="component" value="Unassembled WGS sequence"/>
</dbReference>
<dbReference type="InterPro" id="IPR056823">
    <property type="entry name" value="TEN-like_YD-shell"/>
</dbReference>
<dbReference type="PANTHER" id="PTHR32305">
    <property type="match status" value="1"/>
</dbReference>
<dbReference type="Pfam" id="PF25023">
    <property type="entry name" value="TEN_YD-shell"/>
    <property type="match status" value="2"/>
</dbReference>